<name>A0AA38S4M9_9PEZI</name>
<sequence length="358" mass="40533">MAIWWSGKQTVFLEKHSYKVSDARLSQQIRANILKLGQWLQLPVCAKRLHTPELLGLVEFTGDEEIALVYKLPESLGFHGKGCPIDDMTSREPKTMLEVYPLGRSCPQLMLRFKLARKLVQSLSFLHACGWLHKSIRVGALLLFKQFKMEGGLTWESSIENAFLMNYSFSKPDEKRPQQPQSHDGHQVELEQSQNHVRFSQPSSKSNNVDFESVSDIDTDLMTSDSGDHGSGRIPSISTEQDRVTLDIMHHPSKRARPNRRYRHAFDVYSLGIILLEIGLWKPVGDMIDSKEKEKCPFETRRKLVGIAERQLPPRCGSIYARVTAACLNIDAEDSGADLQEQRELCARIAADLALCSV</sequence>
<proteinExistence type="predicted"/>
<reference evidence="2" key="1">
    <citation type="submission" date="2022-07" db="EMBL/GenBank/DDBJ databases">
        <title>Fungi with potential for degradation of polypropylene.</title>
        <authorList>
            <person name="Gostincar C."/>
        </authorList>
    </citation>
    <scope>NUCLEOTIDE SEQUENCE</scope>
    <source>
        <strain evidence="2">EXF-13308</strain>
    </source>
</reference>
<evidence type="ECO:0000313" key="3">
    <source>
        <dbReference type="Proteomes" id="UP001174694"/>
    </source>
</evidence>
<comment type="caution">
    <text evidence="2">The sequence shown here is derived from an EMBL/GenBank/DDBJ whole genome shotgun (WGS) entry which is preliminary data.</text>
</comment>
<feature type="region of interest" description="Disordered" evidence="1">
    <location>
        <begin position="170"/>
        <end position="243"/>
    </location>
</feature>
<accession>A0AA38S4M9</accession>
<dbReference type="AlphaFoldDB" id="A0AA38S4M9"/>
<gene>
    <name evidence="2" type="ORF">NKR23_g4296</name>
</gene>
<keyword evidence="3" id="KW-1185">Reference proteome</keyword>
<dbReference type="SUPFAM" id="SSF56112">
    <property type="entry name" value="Protein kinase-like (PK-like)"/>
    <property type="match status" value="1"/>
</dbReference>
<feature type="compositionally biased region" description="Basic and acidic residues" evidence="1">
    <location>
        <begin position="171"/>
        <end position="189"/>
    </location>
</feature>
<evidence type="ECO:0008006" key="4">
    <source>
        <dbReference type="Google" id="ProtNLM"/>
    </source>
</evidence>
<protein>
    <recommendedName>
        <fullName evidence="4">Protein kinase domain-containing protein</fullName>
    </recommendedName>
</protein>
<dbReference type="PANTHER" id="PTHR37542">
    <property type="entry name" value="HELO DOMAIN-CONTAINING PROTEIN-RELATED"/>
    <property type="match status" value="1"/>
</dbReference>
<dbReference type="EMBL" id="JANBVO010000010">
    <property type="protein sequence ID" value="KAJ9149225.1"/>
    <property type="molecule type" value="Genomic_DNA"/>
</dbReference>
<dbReference type="Proteomes" id="UP001174694">
    <property type="component" value="Unassembled WGS sequence"/>
</dbReference>
<dbReference type="InterPro" id="IPR011009">
    <property type="entry name" value="Kinase-like_dom_sf"/>
</dbReference>
<feature type="compositionally biased region" description="Polar residues" evidence="1">
    <location>
        <begin position="190"/>
        <end position="210"/>
    </location>
</feature>
<dbReference type="Gene3D" id="1.10.510.10">
    <property type="entry name" value="Transferase(Phosphotransferase) domain 1"/>
    <property type="match status" value="1"/>
</dbReference>
<evidence type="ECO:0000256" key="1">
    <source>
        <dbReference type="SAM" id="MobiDB-lite"/>
    </source>
</evidence>
<dbReference type="PANTHER" id="PTHR37542:SF3">
    <property type="entry name" value="PRION-INHIBITION AND PROPAGATION HELO DOMAIN-CONTAINING PROTEIN"/>
    <property type="match status" value="1"/>
</dbReference>
<organism evidence="2 3">
    <name type="scientific">Pleurostoma richardsiae</name>
    <dbReference type="NCBI Taxonomy" id="41990"/>
    <lineage>
        <taxon>Eukaryota</taxon>
        <taxon>Fungi</taxon>
        <taxon>Dikarya</taxon>
        <taxon>Ascomycota</taxon>
        <taxon>Pezizomycotina</taxon>
        <taxon>Sordariomycetes</taxon>
        <taxon>Sordariomycetidae</taxon>
        <taxon>Calosphaeriales</taxon>
        <taxon>Pleurostomataceae</taxon>
        <taxon>Pleurostoma</taxon>
    </lineage>
</organism>
<evidence type="ECO:0000313" key="2">
    <source>
        <dbReference type="EMBL" id="KAJ9149225.1"/>
    </source>
</evidence>